<dbReference type="eggNOG" id="ENOG503363M">
    <property type="taxonomic scope" value="Bacteria"/>
</dbReference>
<proteinExistence type="predicted"/>
<dbReference type="Proteomes" id="UP000005096">
    <property type="component" value="Chromosome"/>
</dbReference>
<organism evidence="2 3">
    <name type="scientific">Aminomonas paucivorans DSM 12260</name>
    <dbReference type="NCBI Taxonomy" id="584708"/>
    <lineage>
        <taxon>Bacteria</taxon>
        <taxon>Thermotogati</taxon>
        <taxon>Synergistota</taxon>
        <taxon>Synergistia</taxon>
        <taxon>Synergistales</taxon>
        <taxon>Synergistaceae</taxon>
        <taxon>Aminomonas</taxon>
    </lineage>
</organism>
<dbReference type="OrthoDB" id="4933449at2"/>
<dbReference type="AlphaFoldDB" id="E3CXZ7"/>
<dbReference type="PaxDb" id="584708-Apau_2073"/>
<evidence type="ECO:0000313" key="3">
    <source>
        <dbReference type="Proteomes" id="UP000005096"/>
    </source>
</evidence>
<evidence type="ECO:0000313" key="2">
    <source>
        <dbReference type="EMBL" id="EFQ24484.1"/>
    </source>
</evidence>
<accession>E3CXZ7</accession>
<protein>
    <recommendedName>
        <fullName evidence="4">DUF2877 domain-containing protein</fullName>
    </recommendedName>
</protein>
<dbReference type="InterPro" id="IPR021530">
    <property type="entry name" value="AllH-like"/>
</dbReference>
<feature type="region of interest" description="Disordered" evidence="1">
    <location>
        <begin position="63"/>
        <end position="82"/>
    </location>
</feature>
<dbReference type="HOGENOM" id="CLU_101402_0_0_0"/>
<keyword evidence="3" id="KW-1185">Reference proteome</keyword>
<evidence type="ECO:0000256" key="1">
    <source>
        <dbReference type="SAM" id="MobiDB-lite"/>
    </source>
</evidence>
<dbReference type="RefSeq" id="WP_006301724.1">
    <property type="nucleotide sequence ID" value="NZ_CM001022.1"/>
</dbReference>
<name>E3CXZ7_9BACT</name>
<dbReference type="STRING" id="584708.Apau_2073"/>
<evidence type="ECO:0008006" key="4">
    <source>
        <dbReference type="Google" id="ProtNLM"/>
    </source>
</evidence>
<gene>
    <name evidence="2" type="ORF">Apau_2073</name>
</gene>
<dbReference type="EMBL" id="CM001022">
    <property type="protein sequence ID" value="EFQ24484.1"/>
    <property type="molecule type" value="Genomic_DNA"/>
</dbReference>
<reference evidence="2 3" key="1">
    <citation type="journal article" date="2010" name="Stand. Genomic Sci.">
        <title>Non-contiguous finished genome sequence of Aminomonas paucivorans type strain (GLU-3).</title>
        <authorList>
            <person name="Pitluck S."/>
            <person name="Yasawong M."/>
            <person name="Held B."/>
            <person name="Lapidus A."/>
            <person name="Nolan M."/>
            <person name="Copeland A."/>
            <person name="Lucas S."/>
            <person name="Del Rio T.G."/>
            <person name="Tice H."/>
            <person name="Cheng J.F."/>
            <person name="Chertkov O."/>
            <person name="Goodwin L."/>
            <person name="Tapia R."/>
            <person name="Han C."/>
            <person name="Liolios K."/>
            <person name="Ivanova N."/>
            <person name="Mavromatis K."/>
            <person name="Ovchinnikova G."/>
            <person name="Pati A."/>
            <person name="Chen A."/>
            <person name="Palaniappan K."/>
            <person name="Land M."/>
            <person name="Hauser L."/>
            <person name="Chang Y.J."/>
            <person name="Jeffries C.D."/>
            <person name="Pukall R."/>
            <person name="Spring S."/>
            <person name="Rohde M."/>
            <person name="Sikorski J."/>
            <person name="Goker M."/>
            <person name="Woyke T."/>
            <person name="Bristow J."/>
            <person name="Eisen J.A."/>
            <person name="Markowitz V."/>
            <person name="Hugenholtz P."/>
            <person name="Kyrpides N.C."/>
            <person name="Klenk H.P."/>
        </authorList>
    </citation>
    <scope>NUCLEOTIDE SEQUENCE [LARGE SCALE GENOMIC DNA]</scope>
    <source>
        <strain evidence="2 3">DSM 12260</strain>
    </source>
</reference>
<sequence>MDTPVLLGVSVDWPDVPPPLRVREAHRRAVNLEDPRGRRFSLVTDPRDLGPRTAWLSLLPELREGEPGPDLPRGEEGLRFDPRIRPGRPRPRWRPLWEEWPVFLEDPELRVLGEALREEDPLTLAGLGPGHTPAGDDWIAGWLVALGWIGSPESLRARGELGRRFDPGCTAWLAGEVIRDALEGLAWARPAALTAALEGEDGEAVLRAVSAMTDWGHTSGRAWLAGFAGALGRFDATAPR</sequence>
<dbReference type="Pfam" id="PF11392">
    <property type="entry name" value="AllH"/>
    <property type="match status" value="1"/>
</dbReference>